<feature type="region of interest" description="Disordered" evidence="1">
    <location>
        <begin position="224"/>
        <end position="245"/>
    </location>
</feature>
<evidence type="ECO:0000313" key="3">
    <source>
        <dbReference type="Proteomes" id="UP000825935"/>
    </source>
</evidence>
<evidence type="ECO:0000313" key="2">
    <source>
        <dbReference type="EMBL" id="KAH7442015.1"/>
    </source>
</evidence>
<protein>
    <recommendedName>
        <fullName evidence="4">Proline-rich protein PRCC</fullName>
    </recommendedName>
</protein>
<evidence type="ECO:0008006" key="4">
    <source>
        <dbReference type="Google" id="ProtNLM"/>
    </source>
</evidence>
<organism evidence="2 3">
    <name type="scientific">Ceratopteris richardii</name>
    <name type="common">Triangle waterfern</name>
    <dbReference type="NCBI Taxonomy" id="49495"/>
    <lineage>
        <taxon>Eukaryota</taxon>
        <taxon>Viridiplantae</taxon>
        <taxon>Streptophyta</taxon>
        <taxon>Embryophyta</taxon>
        <taxon>Tracheophyta</taxon>
        <taxon>Polypodiopsida</taxon>
        <taxon>Polypodiidae</taxon>
        <taxon>Polypodiales</taxon>
        <taxon>Pteridineae</taxon>
        <taxon>Pteridaceae</taxon>
        <taxon>Parkerioideae</taxon>
        <taxon>Ceratopteris</taxon>
    </lineage>
</organism>
<dbReference type="AlphaFoldDB" id="A0A8T2V8I0"/>
<dbReference type="InterPro" id="IPR018800">
    <property type="entry name" value="PRCC"/>
</dbReference>
<comment type="caution">
    <text evidence="2">The sequence shown here is derived from an EMBL/GenBank/DDBJ whole genome shotgun (WGS) entry which is preliminary data.</text>
</comment>
<dbReference type="Proteomes" id="UP000825935">
    <property type="component" value="Chromosome 3"/>
</dbReference>
<feature type="compositionally biased region" description="Polar residues" evidence="1">
    <location>
        <begin position="154"/>
        <end position="165"/>
    </location>
</feature>
<sequence>MESLIANYASDDEEDEPQEQSTRRYLASSLPPLKVKDDVVSSVPIRGSLFSSLPRPKFATENVQASVPSGLEETKGRDLKNMIRNKVTSGENRYEETSRSSLFASLPRPKFASKDIQISKAVNFTPEVTSKVPLEGIQREQAEENLYALSSGLSSTVNEGSSYSHRASDPLNGPPLTKGSPFSALPPPKNSGSVVAPNVSQRSSAAIPKRVVEIRPAIDMALLQETDDEDRNASPPTKRHAAGGRAAGLTAILPKPKNLGSALGSGFVSGHQTTLDIGTLNSVSQPMIGSSAASDQNAAIGVGDSVMSTMANQIKLAPYESTSVSDQHPYEGVVDSHVCQEGVQRDPDISSSYFHSSFHVEGSSDMESSLIPPEAYSQEMSAQETYGNTEPSAEDALAEMLARERRRGSKKAPINVIEVKQEDLTAKKLREDQLKATGIAFGPAYKPVSSGGKPSKLHRRKHQIGSLYYDMKQKEMELMERRAKGYMTKAETQAKYGW</sequence>
<dbReference type="OrthoDB" id="206969at2759"/>
<keyword evidence="3" id="KW-1185">Reference proteome</keyword>
<feature type="region of interest" description="Disordered" evidence="1">
    <location>
        <begin position="1"/>
        <end position="27"/>
    </location>
</feature>
<reference evidence="2" key="1">
    <citation type="submission" date="2021-08" db="EMBL/GenBank/DDBJ databases">
        <title>WGS assembly of Ceratopteris richardii.</title>
        <authorList>
            <person name="Marchant D.B."/>
            <person name="Chen G."/>
            <person name="Jenkins J."/>
            <person name="Shu S."/>
            <person name="Leebens-Mack J."/>
            <person name="Grimwood J."/>
            <person name="Schmutz J."/>
            <person name="Soltis P."/>
            <person name="Soltis D."/>
            <person name="Chen Z.-H."/>
        </authorList>
    </citation>
    <scope>NUCLEOTIDE SEQUENCE</scope>
    <source>
        <strain evidence="2">Whitten #5841</strain>
        <tissue evidence="2">Leaf</tissue>
    </source>
</reference>
<evidence type="ECO:0000256" key="1">
    <source>
        <dbReference type="SAM" id="MobiDB-lite"/>
    </source>
</evidence>
<feature type="region of interest" description="Disordered" evidence="1">
    <location>
        <begin position="154"/>
        <end position="202"/>
    </location>
</feature>
<dbReference type="PANTHER" id="PTHR13621:SF2">
    <property type="entry name" value="PROLINE-RICH PROTEIN PRCC"/>
    <property type="match status" value="1"/>
</dbReference>
<dbReference type="EMBL" id="CM035408">
    <property type="protein sequence ID" value="KAH7442015.1"/>
    <property type="molecule type" value="Genomic_DNA"/>
</dbReference>
<dbReference type="Pfam" id="PF10253">
    <property type="entry name" value="PRCC"/>
    <property type="match status" value="1"/>
</dbReference>
<proteinExistence type="predicted"/>
<gene>
    <name evidence="2" type="ORF">KP509_03G066900</name>
</gene>
<accession>A0A8T2V8I0</accession>
<name>A0A8T2V8I0_CERRI</name>
<feature type="compositionally biased region" description="Polar residues" evidence="1">
    <location>
        <begin position="190"/>
        <end position="202"/>
    </location>
</feature>
<dbReference type="GO" id="GO:0005634">
    <property type="term" value="C:nucleus"/>
    <property type="evidence" value="ECO:0007669"/>
    <property type="project" value="TreeGrafter"/>
</dbReference>
<dbReference type="PANTHER" id="PTHR13621">
    <property type="entry name" value="PROLINE-RICH PROTEIN PRCC"/>
    <property type="match status" value="1"/>
</dbReference>